<sequence>MAPKNMKDTFYEDLNKTPASAHMKVVLIGDFNGQISKRLPNEDGILENLLVMLKNKLLPNNISTDIQGKYNLLEETLQEISKKLHISKNRKDKIGDEARQLMETRTCRRKIRNRTMQYHIEKSGGIKKSLKELKENTAWITSIKSKATGKKETKRPETIEIARA</sequence>
<proteinExistence type="predicted"/>
<protein>
    <recommendedName>
        <fullName evidence="3">Endonuclease/exonuclease/phosphatase domain-containing protein</fullName>
    </recommendedName>
</protein>
<evidence type="ECO:0000313" key="2">
    <source>
        <dbReference type="Proteomes" id="UP000299102"/>
    </source>
</evidence>
<dbReference type="Proteomes" id="UP000299102">
    <property type="component" value="Unassembled WGS sequence"/>
</dbReference>
<evidence type="ECO:0000313" key="1">
    <source>
        <dbReference type="EMBL" id="GBP62268.1"/>
    </source>
</evidence>
<keyword evidence="2" id="KW-1185">Reference proteome</keyword>
<dbReference type="EMBL" id="BGZK01000837">
    <property type="protein sequence ID" value="GBP62268.1"/>
    <property type="molecule type" value="Genomic_DNA"/>
</dbReference>
<dbReference type="OrthoDB" id="410104at2759"/>
<comment type="caution">
    <text evidence="1">The sequence shown here is derived from an EMBL/GenBank/DDBJ whole genome shotgun (WGS) entry which is preliminary data.</text>
</comment>
<organism evidence="1 2">
    <name type="scientific">Eumeta variegata</name>
    <name type="common">Bagworm moth</name>
    <name type="synonym">Eumeta japonica</name>
    <dbReference type="NCBI Taxonomy" id="151549"/>
    <lineage>
        <taxon>Eukaryota</taxon>
        <taxon>Metazoa</taxon>
        <taxon>Ecdysozoa</taxon>
        <taxon>Arthropoda</taxon>
        <taxon>Hexapoda</taxon>
        <taxon>Insecta</taxon>
        <taxon>Pterygota</taxon>
        <taxon>Neoptera</taxon>
        <taxon>Endopterygota</taxon>
        <taxon>Lepidoptera</taxon>
        <taxon>Glossata</taxon>
        <taxon>Ditrysia</taxon>
        <taxon>Tineoidea</taxon>
        <taxon>Psychidae</taxon>
        <taxon>Oiketicinae</taxon>
        <taxon>Eumeta</taxon>
    </lineage>
</organism>
<dbReference type="AlphaFoldDB" id="A0A4C1XFS2"/>
<evidence type="ECO:0008006" key="3">
    <source>
        <dbReference type="Google" id="ProtNLM"/>
    </source>
</evidence>
<name>A0A4C1XFS2_EUMVA</name>
<accession>A0A4C1XFS2</accession>
<gene>
    <name evidence="1" type="ORF">EVAR_8607_1</name>
</gene>
<reference evidence="1 2" key="1">
    <citation type="journal article" date="2019" name="Commun. Biol.">
        <title>The bagworm genome reveals a unique fibroin gene that provides high tensile strength.</title>
        <authorList>
            <person name="Kono N."/>
            <person name="Nakamura H."/>
            <person name="Ohtoshi R."/>
            <person name="Tomita M."/>
            <person name="Numata K."/>
            <person name="Arakawa K."/>
        </authorList>
    </citation>
    <scope>NUCLEOTIDE SEQUENCE [LARGE SCALE GENOMIC DNA]</scope>
</reference>